<dbReference type="InterPro" id="IPR036882">
    <property type="entry name" value="Alba-like_dom_sf"/>
</dbReference>
<evidence type="ECO:0000313" key="1">
    <source>
        <dbReference type="EMBL" id="BAK00561.1"/>
    </source>
</evidence>
<sequence>MSQEGHKFNENNIYRVRRSSKLNQGLFLSKLVLKKHGSVQIEGMGECISLAFKFAQILSKNGYAAIQTIREENVEREGRKEINPKITILLKKTAEFDKLTEGLTLRDN</sequence>
<dbReference type="GO" id="GO:0003676">
    <property type="term" value="F:nucleic acid binding"/>
    <property type="evidence" value="ECO:0007669"/>
    <property type="project" value="InterPro"/>
</dbReference>
<dbReference type="EMBL" id="AK369359">
    <property type="protein sequence ID" value="BAK00561.1"/>
    <property type="molecule type" value="mRNA"/>
</dbReference>
<reference evidence="1" key="1">
    <citation type="journal article" date="2011" name="Plant Physiol.">
        <title>Comprehensive sequence analysis of 24,783 barley full-length cDNAs derived from 12 clone libraries.</title>
        <authorList>
            <person name="Matsumoto T."/>
            <person name="Tanaka T."/>
            <person name="Sakai H."/>
            <person name="Amano N."/>
            <person name="Kanamori H."/>
            <person name="Kurita K."/>
            <person name="Kikuta A."/>
            <person name="Kamiya K."/>
            <person name="Yamamoto M."/>
            <person name="Ikawa H."/>
            <person name="Fujii N."/>
            <person name="Hori K."/>
            <person name="Itoh T."/>
            <person name="Sato K."/>
        </authorList>
    </citation>
    <scope>NUCLEOTIDE SEQUENCE</scope>
</reference>
<dbReference type="AlphaFoldDB" id="F2DZN9"/>
<accession>F2DZN9</accession>
<dbReference type="SUPFAM" id="SSF82704">
    <property type="entry name" value="AlbA-like"/>
    <property type="match status" value="1"/>
</dbReference>
<proteinExistence type="evidence at transcript level"/>
<name>F2DZN9_HORVV</name>
<organism evidence="1">
    <name type="scientific">Hordeum vulgare subsp. vulgare</name>
    <name type="common">Domesticated barley</name>
    <dbReference type="NCBI Taxonomy" id="112509"/>
    <lineage>
        <taxon>Eukaryota</taxon>
        <taxon>Viridiplantae</taxon>
        <taxon>Streptophyta</taxon>
        <taxon>Embryophyta</taxon>
        <taxon>Tracheophyta</taxon>
        <taxon>Spermatophyta</taxon>
        <taxon>Magnoliopsida</taxon>
        <taxon>Liliopsida</taxon>
        <taxon>Poales</taxon>
        <taxon>Poaceae</taxon>
        <taxon>BOP clade</taxon>
        <taxon>Pooideae</taxon>
        <taxon>Triticodae</taxon>
        <taxon>Triticeae</taxon>
        <taxon>Hordeinae</taxon>
        <taxon>Hordeum</taxon>
    </lineage>
</organism>
<dbReference type="Gene3D" id="3.30.110.20">
    <property type="entry name" value="Alba-like domain"/>
    <property type="match status" value="1"/>
</dbReference>
<protein>
    <submittedName>
        <fullName evidence="1">Predicted protein</fullName>
    </submittedName>
</protein>